<dbReference type="PANTHER" id="PTHR19836:SF19">
    <property type="entry name" value="SMALL RIBOSOMAL SUBUNIT PROTEIN US14M"/>
    <property type="match status" value="1"/>
</dbReference>
<dbReference type="Pfam" id="PF00253">
    <property type="entry name" value="Ribosomal_S14"/>
    <property type="match status" value="1"/>
</dbReference>
<evidence type="ECO:0000313" key="4">
    <source>
        <dbReference type="EMBL" id="KAL2918358.1"/>
    </source>
</evidence>
<dbReference type="NCBIfam" id="NF006477">
    <property type="entry name" value="PRK08881.1"/>
    <property type="match status" value="1"/>
</dbReference>
<keyword evidence="6" id="KW-1185">Reference proteome</keyword>
<gene>
    <name evidence="4" type="primary">MRP2_1</name>
    <name evidence="5" type="synonym">MRP2_2</name>
    <name evidence="4" type="ORF">HK105_202285</name>
    <name evidence="5" type="ORF">HK105_202289</name>
</gene>
<dbReference type="SUPFAM" id="SSF57716">
    <property type="entry name" value="Glucocorticoid receptor-like (DNA-binding domain)"/>
    <property type="match status" value="1"/>
</dbReference>
<sequence length="100" mass="11550">MAIAWVLRDRIRRIVTAEFEVQRKALRLIVKDQRNPLPVRVRAQIELQKLPRMSHPSAITNRCIVGGKTRGHIGEFKMSQIEFRNHALCGELPGVKKALW</sequence>
<name>A0ABR4NFQ1_9FUNG</name>
<evidence type="ECO:0000256" key="1">
    <source>
        <dbReference type="ARBA" id="ARBA00009083"/>
    </source>
</evidence>
<comment type="caution">
    <text evidence="4">The sequence shown here is derived from an EMBL/GenBank/DDBJ whole genome shotgun (WGS) entry which is preliminary data.</text>
</comment>
<evidence type="ECO:0000256" key="3">
    <source>
        <dbReference type="ARBA" id="ARBA00023274"/>
    </source>
</evidence>
<dbReference type="EMBL" id="JADGIZ020000007">
    <property type="protein sequence ID" value="KAL2918362.1"/>
    <property type="molecule type" value="Genomic_DNA"/>
</dbReference>
<dbReference type="InterPro" id="IPR001209">
    <property type="entry name" value="Ribosomal_uS14"/>
</dbReference>
<evidence type="ECO:0000313" key="5">
    <source>
        <dbReference type="EMBL" id="KAL2918362.1"/>
    </source>
</evidence>
<dbReference type="PANTHER" id="PTHR19836">
    <property type="entry name" value="30S RIBOSOMAL PROTEIN S14"/>
    <property type="match status" value="1"/>
</dbReference>
<dbReference type="GO" id="GO:0005840">
    <property type="term" value="C:ribosome"/>
    <property type="evidence" value="ECO:0007669"/>
    <property type="project" value="UniProtKB-KW"/>
</dbReference>
<proteinExistence type="inferred from homology"/>
<reference evidence="4 6" key="1">
    <citation type="submission" date="2023-09" db="EMBL/GenBank/DDBJ databases">
        <title>Pangenome analysis of Batrachochytrium dendrobatidis and related Chytrids.</title>
        <authorList>
            <person name="Yacoub M.N."/>
            <person name="Stajich J.E."/>
            <person name="James T.Y."/>
        </authorList>
    </citation>
    <scope>NUCLEOTIDE SEQUENCE [LARGE SCALE GENOMIC DNA]</scope>
    <source>
        <strain evidence="4 6">JEL0888</strain>
    </source>
</reference>
<organism evidence="4 6">
    <name type="scientific">Polyrhizophydium stewartii</name>
    <dbReference type="NCBI Taxonomy" id="2732419"/>
    <lineage>
        <taxon>Eukaryota</taxon>
        <taxon>Fungi</taxon>
        <taxon>Fungi incertae sedis</taxon>
        <taxon>Chytridiomycota</taxon>
        <taxon>Chytridiomycota incertae sedis</taxon>
        <taxon>Chytridiomycetes</taxon>
        <taxon>Rhizophydiales</taxon>
        <taxon>Rhizophydiales incertae sedis</taxon>
        <taxon>Polyrhizophydium</taxon>
    </lineage>
</organism>
<dbReference type="EMBL" id="JADGIZ020000007">
    <property type="protein sequence ID" value="KAL2918358.1"/>
    <property type="molecule type" value="Genomic_DNA"/>
</dbReference>
<evidence type="ECO:0000313" key="6">
    <source>
        <dbReference type="Proteomes" id="UP001527925"/>
    </source>
</evidence>
<protein>
    <submittedName>
        <fullName evidence="4">40S ribosomal protein mrp2, mitochondrial</fullName>
    </submittedName>
</protein>
<dbReference type="Proteomes" id="UP001527925">
    <property type="component" value="Unassembled WGS sequence"/>
</dbReference>
<accession>A0ABR4NFQ1</accession>
<evidence type="ECO:0000256" key="2">
    <source>
        <dbReference type="ARBA" id="ARBA00022980"/>
    </source>
</evidence>
<keyword evidence="2 4" id="KW-0689">Ribosomal protein</keyword>
<dbReference type="Gene3D" id="1.10.287.1480">
    <property type="match status" value="1"/>
</dbReference>
<comment type="similarity">
    <text evidence="1">Belongs to the universal ribosomal protein uS14 family.</text>
</comment>
<keyword evidence="3" id="KW-0687">Ribonucleoprotein</keyword>